<dbReference type="CDD" id="cd04301">
    <property type="entry name" value="NAT_SF"/>
    <property type="match status" value="1"/>
</dbReference>
<sequence>MTIRPTTAADWRALKAIRLTALLDAPTAFGVTYAAAAAYTDEQWQARAAGTDRAEYVLAFDGEQPVGIAAGVVSAQEEYNLIAMWVRPHYRGTGLAARLIEAVKARAQAKGHRRIVLDVAPENVAAANLYLRQGFAFLPEWEPLASHPAISVQKMAWVAAG</sequence>
<proteinExistence type="predicted"/>
<dbReference type="PANTHER" id="PTHR43877">
    <property type="entry name" value="AMINOALKYLPHOSPHONATE N-ACETYLTRANSFERASE-RELATED-RELATED"/>
    <property type="match status" value="1"/>
</dbReference>
<dbReference type="Pfam" id="PF00583">
    <property type="entry name" value="Acetyltransf_1"/>
    <property type="match status" value="1"/>
</dbReference>
<accession>A0ABZ1ULV7</accession>
<feature type="domain" description="N-acetyltransferase" evidence="3">
    <location>
        <begin position="1"/>
        <end position="157"/>
    </location>
</feature>
<dbReference type="InterPro" id="IPR050832">
    <property type="entry name" value="Bact_Acetyltransf"/>
</dbReference>
<dbReference type="SUPFAM" id="SSF55729">
    <property type="entry name" value="Acyl-CoA N-acyltransferases (Nat)"/>
    <property type="match status" value="1"/>
</dbReference>
<keyword evidence="2" id="KW-0012">Acyltransferase</keyword>
<organism evidence="4 5">
    <name type="scientific">[Empedobacter] haloabium</name>
    <dbReference type="NCBI Taxonomy" id="592317"/>
    <lineage>
        <taxon>Bacteria</taxon>
        <taxon>Pseudomonadati</taxon>
        <taxon>Pseudomonadota</taxon>
        <taxon>Betaproteobacteria</taxon>
        <taxon>Burkholderiales</taxon>
        <taxon>Oxalobacteraceae</taxon>
        <taxon>Telluria group</taxon>
        <taxon>Telluria group incertae sedis</taxon>
    </lineage>
</organism>
<dbReference type="PANTHER" id="PTHR43877:SF2">
    <property type="entry name" value="AMINOALKYLPHOSPHONATE N-ACETYLTRANSFERASE-RELATED"/>
    <property type="match status" value="1"/>
</dbReference>
<evidence type="ECO:0000313" key="4">
    <source>
        <dbReference type="EMBL" id="WUR13727.1"/>
    </source>
</evidence>
<keyword evidence="5" id="KW-1185">Reference proteome</keyword>
<gene>
    <name evidence="4" type="ORF">E7V67_001090</name>
</gene>
<evidence type="ECO:0000256" key="1">
    <source>
        <dbReference type="ARBA" id="ARBA00022679"/>
    </source>
</evidence>
<keyword evidence="1" id="KW-0808">Transferase</keyword>
<evidence type="ECO:0000313" key="5">
    <source>
        <dbReference type="Proteomes" id="UP000321323"/>
    </source>
</evidence>
<evidence type="ECO:0000259" key="3">
    <source>
        <dbReference type="PROSITE" id="PS51186"/>
    </source>
</evidence>
<reference evidence="4 5" key="1">
    <citation type="journal article" date="2019" name="Int. J. Syst. Evol. Microbiol.">
        <title>The Draft Whole-Genome Sequence of the Antibiotic Producer Empedobacter haloabium ATCC 31962 Provides Indications for Its Taxonomic Reclassification.</title>
        <authorList>
            <person name="Miess H."/>
            <person name="Arlt P."/>
            <person name="Apel A.K."/>
            <person name="Weber T."/>
            <person name="Nieselt K."/>
            <person name="Hanssen F."/>
            <person name="Czemmel S."/>
            <person name="Nahnsen S."/>
            <person name="Gross H."/>
        </authorList>
    </citation>
    <scope>NUCLEOTIDE SEQUENCE [LARGE SCALE GENOMIC DNA]</scope>
    <source>
        <strain evidence="4 5">ATCC 31962</strain>
    </source>
</reference>
<dbReference type="PROSITE" id="PS51186">
    <property type="entry name" value="GNAT"/>
    <property type="match status" value="1"/>
</dbReference>
<evidence type="ECO:0000256" key="2">
    <source>
        <dbReference type="ARBA" id="ARBA00023315"/>
    </source>
</evidence>
<protein>
    <submittedName>
        <fullName evidence="4">GNAT family N-acetyltransferase</fullName>
    </submittedName>
</protein>
<dbReference type="EMBL" id="CP136508">
    <property type="protein sequence ID" value="WUR13727.1"/>
    <property type="molecule type" value="Genomic_DNA"/>
</dbReference>
<dbReference type="InterPro" id="IPR000182">
    <property type="entry name" value="GNAT_dom"/>
</dbReference>
<dbReference type="InterPro" id="IPR016181">
    <property type="entry name" value="Acyl_CoA_acyltransferase"/>
</dbReference>
<dbReference type="Gene3D" id="3.40.630.30">
    <property type="match status" value="1"/>
</dbReference>
<name>A0ABZ1ULV7_9BURK</name>
<dbReference type="Proteomes" id="UP000321323">
    <property type="component" value="Chromosome"/>
</dbReference>